<organism evidence="7">
    <name type="scientific">mine drainage metagenome</name>
    <dbReference type="NCBI Taxonomy" id="410659"/>
    <lineage>
        <taxon>unclassified sequences</taxon>
        <taxon>metagenomes</taxon>
        <taxon>ecological metagenomes</taxon>
    </lineage>
</organism>
<dbReference type="PANTHER" id="PTHR21058">
    <property type="entry name" value="6,7-DIMETHYL-8-RIBITYLLUMAZINE SYNTHASE DMRL SYNTHASE LUMAZINE SYNTHASE"/>
    <property type="match status" value="1"/>
</dbReference>
<evidence type="ECO:0000256" key="6">
    <source>
        <dbReference type="ARBA" id="ARBA00048785"/>
    </source>
</evidence>
<comment type="pathway">
    <text evidence="1">Cofactor biosynthesis; riboflavin biosynthesis; riboflavin from 2-hydroxy-3-oxobutyl phosphate and 5-amino-6-(D-ribitylamino)uracil: step 1/2.</text>
</comment>
<protein>
    <recommendedName>
        <fullName evidence="3">6,7-dimethyl-8-ribityllumazine synthase</fullName>
        <ecNumber evidence="3">2.5.1.78</ecNumber>
    </recommendedName>
</protein>
<evidence type="ECO:0000256" key="4">
    <source>
        <dbReference type="ARBA" id="ARBA00022619"/>
    </source>
</evidence>
<comment type="catalytic activity">
    <reaction evidence="6">
        <text>(2S)-2-hydroxy-3-oxobutyl phosphate + 5-amino-6-(D-ribitylamino)uracil = 6,7-dimethyl-8-(1-D-ribityl)lumazine + phosphate + 2 H2O + H(+)</text>
        <dbReference type="Rhea" id="RHEA:26152"/>
        <dbReference type="ChEBI" id="CHEBI:15377"/>
        <dbReference type="ChEBI" id="CHEBI:15378"/>
        <dbReference type="ChEBI" id="CHEBI:15934"/>
        <dbReference type="ChEBI" id="CHEBI:43474"/>
        <dbReference type="ChEBI" id="CHEBI:58201"/>
        <dbReference type="ChEBI" id="CHEBI:58830"/>
        <dbReference type="EC" id="2.5.1.78"/>
    </reaction>
</comment>
<evidence type="ECO:0000313" key="7">
    <source>
        <dbReference type="EMBL" id="EQD26305.1"/>
    </source>
</evidence>
<reference evidence="7" key="1">
    <citation type="submission" date="2013-08" db="EMBL/GenBank/DDBJ databases">
        <authorList>
            <person name="Mendez C."/>
            <person name="Richter M."/>
            <person name="Ferrer M."/>
            <person name="Sanchez J."/>
        </authorList>
    </citation>
    <scope>NUCLEOTIDE SEQUENCE</scope>
</reference>
<evidence type="ECO:0000256" key="1">
    <source>
        <dbReference type="ARBA" id="ARBA00004917"/>
    </source>
</evidence>
<dbReference type="UniPathway" id="UPA00275">
    <property type="reaction ID" value="UER00404"/>
</dbReference>
<dbReference type="InterPro" id="IPR002180">
    <property type="entry name" value="LS/RS"/>
</dbReference>
<dbReference type="Gene3D" id="3.40.50.960">
    <property type="entry name" value="Lumazine/riboflavin synthase"/>
    <property type="match status" value="1"/>
</dbReference>
<evidence type="ECO:0000256" key="5">
    <source>
        <dbReference type="ARBA" id="ARBA00022679"/>
    </source>
</evidence>
<dbReference type="GO" id="GO:0009349">
    <property type="term" value="C:riboflavin synthase complex"/>
    <property type="evidence" value="ECO:0007669"/>
    <property type="project" value="InterPro"/>
</dbReference>
<dbReference type="CDD" id="cd09211">
    <property type="entry name" value="Lumazine_synthase_archaeal"/>
    <property type="match status" value="1"/>
</dbReference>
<dbReference type="GO" id="GO:0009231">
    <property type="term" value="P:riboflavin biosynthetic process"/>
    <property type="evidence" value="ECO:0007669"/>
    <property type="project" value="UniProtKB-UniPathway"/>
</dbReference>
<accession>T0Z938</accession>
<dbReference type="PANTHER" id="PTHR21058:SF0">
    <property type="entry name" value="6,7-DIMETHYL-8-RIBITYLLUMAZINE SYNTHASE"/>
    <property type="match status" value="1"/>
</dbReference>
<dbReference type="InterPro" id="IPR036467">
    <property type="entry name" value="LS/RS_sf"/>
</dbReference>
<dbReference type="SUPFAM" id="SSF52121">
    <property type="entry name" value="Lumazine synthase"/>
    <property type="match status" value="1"/>
</dbReference>
<comment type="similarity">
    <text evidence="2">Belongs to the DMRL synthase family.</text>
</comment>
<evidence type="ECO:0000256" key="2">
    <source>
        <dbReference type="ARBA" id="ARBA00007424"/>
    </source>
</evidence>
<gene>
    <name evidence="7" type="ORF">B1A_21919</name>
</gene>
<sequence length="134" mass="14768">MNIGIVVSEYNYDITMMMLQRAKEHAEFLGATVTEVFKAPGTYDIPLAVKHLISRDDVDGVVTLGAVIKGETDHDEIIMNNAARKIMDLSVEFSKPVTLGISGPGETRLQAQVRIEGAKDAVEGLVKMIRRMHQ</sequence>
<dbReference type="GO" id="GO:0000906">
    <property type="term" value="F:6,7-dimethyl-8-ribityllumazine synthase activity"/>
    <property type="evidence" value="ECO:0007669"/>
    <property type="project" value="UniProtKB-EC"/>
</dbReference>
<dbReference type="EC" id="2.5.1.78" evidence="3"/>
<dbReference type="FunFam" id="3.40.50.960:FF:000003">
    <property type="entry name" value="6,7-dimethyl-8-ribityllumazine synthase"/>
    <property type="match status" value="1"/>
</dbReference>
<keyword evidence="4" id="KW-0686">Riboflavin biosynthesis</keyword>
<dbReference type="EMBL" id="AUZX01016207">
    <property type="protein sequence ID" value="EQD26305.1"/>
    <property type="molecule type" value="Genomic_DNA"/>
</dbReference>
<comment type="caution">
    <text evidence="7">The sequence shown here is derived from an EMBL/GenBank/DDBJ whole genome shotgun (WGS) entry which is preliminary data.</text>
</comment>
<reference evidence="7" key="2">
    <citation type="journal article" date="2014" name="ISME J.">
        <title>Microbial stratification in low pH oxic and suboxic macroscopic growths along an acid mine drainage.</title>
        <authorList>
            <person name="Mendez-Garcia C."/>
            <person name="Mesa V."/>
            <person name="Sprenger R.R."/>
            <person name="Richter M."/>
            <person name="Diez M.S."/>
            <person name="Solano J."/>
            <person name="Bargiela R."/>
            <person name="Golyshina O.V."/>
            <person name="Manteca A."/>
            <person name="Ramos J.L."/>
            <person name="Gallego J.R."/>
            <person name="Llorente I."/>
            <person name="Martins Dos Santos V.A."/>
            <person name="Jensen O.N."/>
            <person name="Pelaez A.I."/>
            <person name="Sanchez J."/>
            <person name="Ferrer M."/>
        </authorList>
    </citation>
    <scope>NUCLEOTIDE SEQUENCE</scope>
</reference>
<evidence type="ECO:0000256" key="3">
    <source>
        <dbReference type="ARBA" id="ARBA00012664"/>
    </source>
</evidence>
<dbReference type="NCBIfam" id="TIGR00114">
    <property type="entry name" value="lumazine-synth"/>
    <property type="match status" value="1"/>
</dbReference>
<dbReference type="InterPro" id="IPR034964">
    <property type="entry name" value="LS"/>
</dbReference>
<dbReference type="Pfam" id="PF00885">
    <property type="entry name" value="DMRL_synthase"/>
    <property type="match status" value="1"/>
</dbReference>
<proteinExistence type="inferred from homology"/>
<name>T0Z938_9ZZZZ</name>
<dbReference type="AlphaFoldDB" id="T0Z938"/>
<keyword evidence="5 7" id="KW-0808">Transferase</keyword>